<sequence>MTSVAIKILQSAQETEYDLTGISVDLSRKTGVLIRQSRKKSGKNHYEGRLRQEKMINVAMAVRGDEDDIVLYDEGAGISGTKGYDERPKLSKLYLDIANDVIGSVVVARGDRLFRDKHFRNVSMFTELAEKKKLKLIVPGRTVYDFTKTKDLQAFQKEMQDAYNYLTTQILYLNETRQQKVQRGLYGGGHLPAPYAIDRAAWKDEQRPIIYRPWLDTSIEIFRQFIDNDFSLAYIARYIESRPCLFPYPSAEDLQKYNFPTIMTKAKEGYTFTSLDSIKHYLSNLTLAGYAKIGKDELGNEILLAGVFEAAVPMDLLAPSYAAITGHYPDGNPFDRWKDSRRSRKHTKQWESDAVLHGFLKSDDGAVSFSIDNSINKTVKSRYACYQGAEMYGSNRIGILQTKAAWSIPCKELDDIVLNRLCDLVLYDSEISNRIKSFWESQKTDLVGESQLLKTQIEKAEAQIKHLDNLLTNPARPLSKQTEGRYITQLAEAEFSLENLLKKQKTQSEKEDPERVIPNFYYVLSHLPVEYKKLDTEQQKKMIRKVIREIKLNIVSSHLLLLHIEWEAGIALHPDVALIWRGTMPNTNDAWTPEEDALLFSLYPVASQTELMSAFPRFSWYRICDRAIEHGIRRAIPRQGRAHVNVYHRTMSWQDLESVANLVDEPEQKERMQEIANELAKSTLRGELSAHWWLPLDEISYLDIDEGYFNGDSNPDGSHRPGE</sequence>
<dbReference type="GO" id="GO:0000150">
    <property type="term" value="F:DNA strand exchange activity"/>
    <property type="evidence" value="ECO:0007669"/>
    <property type="project" value="InterPro"/>
</dbReference>
<dbReference type="AlphaFoldDB" id="D6TDP8"/>
<dbReference type="Gene3D" id="3.40.50.1390">
    <property type="entry name" value="Resolvase, N-terminal catalytic domain"/>
    <property type="match status" value="1"/>
</dbReference>
<dbReference type="InParanoid" id="D6TDP8"/>
<feature type="domain" description="Resolvase/invertase-type recombinase catalytic" evidence="4">
    <location>
        <begin position="30"/>
        <end position="186"/>
    </location>
</feature>
<feature type="coiled-coil region" evidence="3">
    <location>
        <begin position="443"/>
        <end position="470"/>
    </location>
</feature>
<gene>
    <name evidence="5" type="ORF">Krac_11789</name>
</gene>
<accession>D6TDP8</accession>
<keyword evidence="6" id="KW-1185">Reference proteome</keyword>
<comment type="caution">
    <text evidence="5">The sequence shown here is derived from an EMBL/GenBank/DDBJ whole genome shotgun (WGS) entry which is preliminary data.</text>
</comment>
<dbReference type="InterPro" id="IPR050639">
    <property type="entry name" value="SSR_resolvase"/>
</dbReference>
<dbReference type="InterPro" id="IPR006119">
    <property type="entry name" value="Resolv_N"/>
</dbReference>
<dbReference type="EMBL" id="ADVG01000001">
    <property type="protein sequence ID" value="EFH90180.1"/>
    <property type="molecule type" value="Genomic_DNA"/>
</dbReference>
<evidence type="ECO:0000256" key="2">
    <source>
        <dbReference type="ARBA" id="ARBA00023172"/>
    </source>
</evidence>
<protein>
    <recommendedName>
        <fullName evidence="4">Resolvase/invertase-type recombinase catalytic domain-containing protein</fullName>
    </recommendedName>
</protein>
<evidence type="ECO:0000256" key="3">
    <source>
        <dbReference type="SAM" id="Coils"/>
    </source>
</evidence>
<dbReference type="PANTHER" id="PTHR30461">
    <property type="entry name" value="DNA-INVERTASE FROM LAMBDOID PROPHAGE"/>
    <property type="match status" value="1"/>
</dbReference>
<keyword evidence="3" id="KW-0175">Coiled coil</keyword>
<evidence type="ECO:0000313" key="6">
    <source>
        <dbReference type="Proteomes" id="UP000004508"/>
    </source>
</evidence>
<evidence type="ECO:0000256" key="1">
    <source>
        <dbReference type="ARBA" id="ARBA00023125"/>
    </source>
</evidence>
<organism evidence="5 6">
    <name type="scientific">Ktedonobacter racemifer DSM 44963</name>
    <dbReference type="NCBI Taxonomy" id="485913"/>
    <lineage>
        <taxon>Bacteria</taxon>
        <taxon>Bacillati</taxon>
        <taxon>Chloroflexota</taxon>
        <taxon>Ktedonobacteria</taxon>
        <taxon>Ktedonobacterales</taxon>
        <taxon>Ktedonobacteraceae</taxon>
        <taxon>Ktedonobacter</taxon>
    </lineage>
</organism>
<dbReference type="Pfam" id="PF00239">
    <property type="entry name" value="Resolvase"/>
    <property type="match status" value="1"/>
</dbReference>
<dbReference type="GO" id="GO:0003677">
    <property type="term" value="F:DNA binding"/>
    <property type="evidence" value="ECO:0007669"/>
    <property type="project" value="UniProtKB-KW"/>
</dbReference>
<dbReference type="InterPro" id="IPR036162">
    <property type="entry name" value="Resolvase-like_N_sf"/>
</dbReference>
<evidence type="ECO:0000259" key="4">
    <source>
        <dbReference type="SMART" id="SM00857"/>
    </source>
</evidence>
<proteinExistence type="predicted"/>
<dbReference type="SMART" id="SM00857">
    <property type="entry name" value="Resolvase"/>
    <property type="match status" value="1"/>
</dbReference>
<dbReference type="PANTHER" id="PTHR30461:SF2">
    <property type="entry name" value="SERINE RECOMBINASE PINE-RELATED"/>
    <property type="match status" value="1"/>
</dbReference>
<keyword evidence="2" id="KW-0233">DNA recombination</keyword>
<reference evidence="5 6" key="1">
    <citation type="journal article" date="2011" name="Stand. Genomic Sci.">
        <title>Non-contiguous finished genome sequence and contextual data of the filamentous soil bacterium Ktedonobacter racemifer type strain (SOSP1-21).</title>
        <authorList>
            <person name="Chang Y.J."/>
            <person name="Land M."/>
            <person name="Hauser L."/>
            <person name="Chertkov O."/>
            <person name="Del Rio T.G."/>
            <person name="Nolan M."/>
            <person name="Copeland A."/>
            <person name="Tice H."/>
            <person name="Cheng J.F."/>
            <person name="Lucas S."/>
            <person name="Han C."/>
            <person name="Goodwin L."/>
            <person name="Pitluck S."/>
            <person name="Ivanova N."/>
            <person name="Ovchinikova G."/>
            <person name="Pati A."/>
            <person name="Chen A."/>
            <person name="Palaniappan K."/>
            <person name="Mavromatis K."/>
            <person name="Liolios K."/>
            <person name="Brettin T."/>
            <person name="Fiebig A."/>
            <person name="Rohde M."/>
            <person name="Abt B."/>
            <person name="Goker M."/>
            <person name="Detter J.C."/>
            <person name="Woyke T."/>
            <person name="Bristow J."/>
            <person name="Eisen J.A."/>
            <person name="Markowitz V."/>
            <person name="Hugenholtz P."/>
            <person name="Kyrpides N.C."/>
            <person name="Klenk H.P."/>
            <person name="Lapidus A."/>
        </authorList>
    </citation>
    <scope>NUCLEOTIDE SEQUENCE [LARGE SCALE GENOMIC DNA]</scope>
    <source>
        <strain evidence="6">DSM 44963</strain>
    </source>
</reference>
<evidence type="ECO:0000313" key="5">
    <source>
        <dbReference type="EMBL" id="EFH90180.1"/>
    </source>
</evidence>
<keyword evidence="1" id="KW-0238">DNA-binding</keyword>
<dbReference type="Proteomes" id="UP000004508">
    <property type="component" value="Unassembled WGS sequence"/>
</dbReference>
<name>D6TDP8_KTERA</name>